<feature type="domain" description="Bacterial Ig-like" evidence="2">
    <location>
        <begin position="279"/>
        <end position="356"/>
    </location>
</feature>
<organism evidence="3 4">
    <name type="scientific">Nocardioides marmorisolisilvae</name>
    <dbReference type="NCBI Taxonomy" id="1542737"/>
    <lineage>
        <taxon>Bacteria</taxon>
        <taxon>Bacillati</taxon>
        <taxon>Actinomycetota</taxon>
        <taxon>Actinomycetes</taxon>
        <taxon>Propionibacteriales</taxon>
        <taxon>Nocardioidaceae</taxon>
        <taxon>Nocardioides</taxon>
    </lineage>
</organism>
<reference evidence="3 4" key="1">
    <citation type="submission" date="2018-11" db="EMBL/GenBank/DDBJ databases">
        <authorList>
            <person name="Li F."/>
        </authorList>
    </citation>
    <scope>NUCLEOTIDE SEQUENCE [LARGE SCALE GENOMIC DNA]</scope>
    <source>
        <strain evidence="3 4">KIS18-7</strain>
    </source>
</reference>
<sequence length="648" mass="65162">MRTRLTTRGSFRRVVAAVAVAALPLGIVAATGGMASAHEAPGSPVEVFTDTTSSASVLDSIAHGWWGHEGTVASGVGTPDNGTGNKTTFLDLNGSDPDFSQFSDPSNIRVAFVTTSADGSAEDPTASAGQTVDQVFPWFMDAGLQAGLNGNGNANDSVAVVSTGSEFDAWFGAGQPLQGFNNSLQMIDIGPNTVSATPQGKSILNRWPAGSHISLVFYESTGATSNGKPVVKVVGGHAVTAYMPFTTVAKPGDAVRTSAGYVNESFGAVAVNTHTALATSVASPQNSGTSIDLTATVTADTGTDTPVGSVEFFDGASSLGTATVNGSGVATKSGVVLPVGSHTLKAVFTPTNTVALAFNTSTSPDKPFVINGIATNTAASATPNGDVTHAVDLTATVTPLGVTGNVVFKDGATTIGNDNITAGDNVANLSHTFTTPGSHTVTAFFTPDAGSSNYSASQGSITFSLDPPSGVSTDDQTITATIPPGTITVTTPYTPANPLDLGTVNLNTALTGYLGSAPFQHINVLDTRSGAQPWTLTAIAGDMSDGAGHFINGQNLGLTALLPETANVLPNRNNNPGLGTITATNNPVPATPVQSGVAGTAGLGGAQHVVLSSTQGPADAWYSGTLTLFAPTTTTTGVYTGTITFTAS</sequence>
<name>A0A3N0DWJ9_9ACTN</name>
<feature type="chain" id="PRO_5038815918" evidence="1">
    <location>
        <begin position="30"/>
        <end position="648"/>
    </location>
</feature>
<feature type="domain" description="Bacterial Ig-like" evidence="2">
    <location>
        <begin position="385"/>
        <end position="462"/>
    </location>
</feature>
<evidence type="ECO:0000256" key="1">
    <source>
        <dbReference type="SAM" id="SignalP"/>
    </source>
</evidence>
<proteinExistence type="predicted"/>
<evidence type="ECO:0000313" key="3">
    <source>
        <dbReference type="EMBL" id="RNL79987.1"/>
    </source>
</evidence>
<evidence type="ECO:0000313" key="4">
    <source>
        <dbReference type="Proteomes" id="UP000277094"/>
    </source>
</evidence>
<dbReference type="Proteomes" id="UP000277094">
    <property type="component" value="Unassembled WGS sequence"/>
</dbReference>
<dbReference type="EMBL" id="RJSG01000002">
    <property type="protein sequence ID" value="RNL79987.1"/>
    <property type="molecule type" value="Genomic_DNA"/>
</dbReference>
<dbReference type="RefSeq" id="WP_123234490.1">
    <property type="nucleotide sequence ID" value="NZ_RJSG01000002.1"/>
</dbReference>
<feature type="signal peptide" evidence="1">
    <location>
        <begin position="1"/>
        <end position="29"/>
    </location>
</feature>
<keyword evidence="1" id="KW-0732">Signal</keyword>
<dbReference type="AlphaFoldDB" id="A0A3N0DWJ9"/>
<gene>
    <name evidence="3" type="ORF">EFL95_13785</name>
</gene>
<protein>
    <submittedName>
        <fullName evidence="3">Ig-like domain repeat protein</fullName>
    </submittedName>
</protein>
<accession>A0A3N0DWJ9</accession>
<evidence type="ECO:0000259" key="2">
    <source>
        <dbReference type="Pfam" id="PF16640"/>
    </source>
</evidence>
<dbReference type="GO" id="GO:0005975">
    <property type="term" value="P:carbohydrate metabolic process"/>
    <property type="evidence" value="ECO:0007669"/>
    <property type="project" value="UniProtKB-ARBA"/>
</dbReference>
<dbReference type="InterPro" id="IPR013783">
    <property type="entry name" value="Ig-like_fold"/>
</dbReference>
<dbReference type="InterPro" id="IPR032109">
    <property type="entry name" value="Big_3_5"/>
</dbReference>
<keyword evidence="4" id="KW-1185">Reference proteome</keyword>
<comment type="caution">
    <text evidence="3">The sequence shown here is derived from an EMBL/GenBank/DDBJ whole genome shotgun (WGS) entry which is preliminary data.</text>
</comment>
<dbReference type="OrthoDB" id="4451361at2"/>
<dbReference type="Gene3D" id="2.60.40.10">
    <property type="entry name" value="Immunoglobulins"/>
    <property type="match status" value="2"/>
</dbReference>
<dbReference type="Pfam" id="PF16640">
    <property type="entry name" value="Big_3_5"/>
    <property type="match status" value="2"/>
</dbReference>